<keyword evidence="1" id="KW-0813">Transport</keyword>
<dbReference type="Gene3D" id="3.40.50.300">
    <property type="entry name" value="P-loop containing nucleotide triphosphate hydrolases"/>
    <property type="match status" value="1"/>
</dbReference>
<dbReference type="InterPro" id="IPR017871">
    <property type="entry name" value="ABC_transporter-like_CS"/>
</dbReference>
<gene>
    <name evidence="5" type="ordered locus">Deima_1937</name>
</gene>
<dbReference type="HOGENOM" id="CLU_000604_1_2_0"/>
<dbReference type="GO" id="GO:0005524">
    <property type="term" value="F:ATP binding"/>
    <property type="evidence" value="ECO:0007669"/>
    <property type="project" value="UniProtKB-KW"/>
</dbReference>
<dbReference type="EMBL" id="CP002454">
    <property type="protein sequence ID" value="ADV67582.1"/>
    <property type="molecule type" value="Genomic_DNA"/>
</dbReference>
<dbReference type="PROSITE" id="PS00211">
    <property type="entry name" value="ABC_TRANSPORTER_1"/>
    <property type="match status" value="1"/>
</dbReference>
<dbReference type="PANTHER" id="PTHR42788">
    <property type="entry name" value="TAURINE IMPORT ATP-BINDING PROTEIN-RELATED"/>
    <property type="match status" value="1"/>
</dbReference>
<accession>E8U943</accession>
<dbReference type="STRING" id="709986.Deima_1937"/>
<keyword evidence="5" id="KW-0378">Hydrolase</keyword>
<dbReference type="InterPro" id="IPR003439">
    <property type="entry name" value="ABC_transporter-like_ATP-bd"/>
</dbReference>
<sequence>MMSLTMTRPEATTAARAQGAPLTLDGVTYRYDGRAGVGPLDVQVRAGEFVCVIGPSGSGKSTLLALLAGFLAPQSGRILLGKGEVRGPDPRLTLVQQEHALFPWRTVLGNVTFGLEARRVPRAERVARAQAALALVGLPDAGKRRVHQLSGGQRQRVALARALAVQPELLLLDEPFSALDVQTRETLGDEVLRLWREAGCTVVFVTHHLDEALSLGQRVIALKDGEVALDAPAADLTREELARVIRQ</sequence>
<reference evidence="5 6" key="1">
    <citation type="journal article" date="2011" name="Stand. Genomic Sci.">
        <title>Complete genome sequence of Deinococcus maricopensis type strain (LB-34).</title>
        <authorList>
            <person name="Pukall R."/>
            <person name="Zeytun A."/>
            <person name="Lucas S."/>
            <person name="Lapidus A."/>
            <person name="Hammon N."/>
            <person name="Deshpande S."/>
            <person name="Nolan M."/>
            <person name="Cheng J.F."/>
            <person name="Pitluck S."/>
            <person name="Liolios K."/>
            <person name="Pagani I."/>
            <person name="Mikhailova N."/>
            <person name="Ivanova N."/>
            <person name="Mavromatis K."/>
            <person name="Pati A."/>
            <person name="Tapia R."/>
            <person name="Han C."/>
            <person name="Goodwin L."/>
            <person name="Chen A."/>
            <person name="Palaniappan K."/>
            <person name="Land M."/>
            <person name="Hauser L."/>
            <person name="Chang Y.J."/>
            <person name="Jeffries C.D."/>
            <person name="Brambilla E.M."/>
            <person name="Rohde M."/>
            <person name="Goker M."/>
            <person name="Detter J.C."/>
            <person name="Woyke T."/>
            <person name="Bristow J."/>
            <person name="Eisen J.A."/>
            <person name="Markowitz V."/>
            <person name="Hugenholtz P."/>
            <person name="Kyrpides N.C."/>
            <person name="Klenk H.P."/>
        </authorList>
    </citation>
    <scope>NUCLEOTIDE SEQUENCE [LARGE SCALE GENOMIC DNA]</scope>
    <source>
        <strain evidence="6">DSM 21211 / LMG 22137 / NRRL B-23946 / LB-34</strain>
    </source>
</reference>
<dbReference type="PANTHER" id="PTHR42788:SF13">
    <property type="entry name" value="ALIPHATIC SULFONATES IMPORT ATP-BINDING PROTEIN SSUB"/>
    <property type="match status" value="1"/>
</dbReference>
<dbReference type="SMART" id="SM00382">
    <property type="entry name" value="AAA"/>
    <property type="match status" value="1"/>
</dbReference>
<dbReference type="Pfam" id="PF00005">
    <property type="entry name" value="ABC_tran"/>
    <property type="match status" value="1"/>
</dbReference>
<dbReference type="InterPro" id="IPR003593">
    <property type="entry name" value="AAA+_ATPase"/>
</dbReference>
<protein>
    <submittedName>
        <fullName evidence="5">Taurine-transporting ATPase</fullName>
        <ecNumber evidence="5">3.6.3.36</ecNumber>
    </submittedName>
</protein>
<keyword evidence="6" id="KW-1185">Reference proteome</keyword>
<evidence type="ECO:0000259" key="4">
    <source>
        <dbReference type="PROSITE" id="PS50893"/>
    </source>
</evidence>
<dbReference type="Proteomes" id="UP000008635">
    <property type="component" value="Chromosome"/>
</dbReference>
<keyword evidence="3" id="KW-0067">ATP-binding</keyword>
<proteinExistence type="predicted"/>
<dbReference type="PROSITE" id="PS50893">
    <property type="entry name" value="ABC_TRANSPORTER_2"/>
    <property type="match status" value="1"/>
</dbReference>
<name>E8U943_DEIML</name>
<dbReference type="AlphaFoldDB" id="E8U943"/>
<evidence type="ECO:0000313" key="6">
    <source>
        <dbReference type="Proteomes" id="UP000008635"/>
    </source>
</evidence>
<dbReference type="InterPro" id="IPR050166">
    <property type="entry name" value="ABC_transporter_ATP-bind"/>
</dbReference>
<organism evidence="5 6">
    <name type="scientific">Deinococcus maricopensis (strain DSM 21211 / LMG 22137 / NRRL B-23946 / LB-34)</name>
    <dbReference type="NCBI Taxonomy" id="709986"/>
    <lineage>
        <taxon>Bacteria</taxon>
        <taxon>Thermotogati</taxon>
        <taxon>Deinococcota</taxon>
        <taxon>Deinococci</taxon>
        <taxon>Deinococcales</taxon>
        <taxon>Deinococcaceae</taxon>
        <taxon>Deinococcus</taxon>
    </lineage>
</organism>
<dbReference type="SUPFAM" id="SSF52540">
    <property type="entry name" value="P-loop containing nucleoside triphosphate hydrolases"/>
    <property type="match status" value="1"/>
</dbReference>
<evidence type="ECO:0000256" key="1">
    <source>
        <dbReference type="ARBA" id="ARBA00022448"/>
    </source>
</evidence>
<feature type="domain" description="ABC transporter" evidence="4">
    <location>
        <begin position="22"/>
        <end position="247"/>
    </location>
</feature>
<evidence type="ECO:0000313" key="5">
    <source>
        <dbReference type="EMBL" id="ADV67582.1"/>
    </source>
</evidence>
<dbReference type="GO" id="GO:0016887">
    <property type="term" value="F:ATP hydrolysis activity"/>
    <property type="evidence" value="ECO:0007669"/>
    <property type="project" value="InterPro"/>
</dbReference>
<dbReference type="EC" id="3.6.3.36" evidence="5"/>
<dbReference type="InterPro" id="IPR027417">
    <property type="entry name" value="P-loop_NTPase"/>
</dbReference>
<dbReference type="KEGG" id="dmr:Deima_1937"/>
<reference evidence="6" key="2">
    <citation type="submission" date="2011-01" db="EMBL/GenBank/DDBJ databases">
        <title>The complete genome of Deinococcus maricopensis DSM 21211.</title>
        <authorList>
            <consortium name="US DOE Joint Genome Institute (JGI-PGF)"/>
            <person name="Lucas S."/>
            <person name="Copeland A."/>
            <person name="Lapidus A."/>
            <person name="Goodwin L."/>
            <person name="Pitluck S."/>
            <person name="Kyrpides N."/>
            <person name="Mavromatis K."/>
            <person name="Pagani I."/>
            <person name="Ivanova N."/>
            <person name="Ovchinnikova G."/>
            <person name="Zeytun A."/>
            <person name="Detter J.C."/>
            <person name="Han C."/>
            <person name="Land M."/>
            <person name="Hauser L."/>
            <person name="Markowitz V."/>
            <person name="Cheng J.-F."/>
            <person name="Hugenholtz P."/>
            <person name="Woyke T."/>
            <person name="Wu D."/>
            <person name="Pukall R."/>
            <person name="Gehrich-Schroeter G."/>
            <person name="Brambilla E."/>
            <person name="Klenk H.-P."/>
            <person name="Eisen J.A."/>
        </authorList>
    </citation>
    <scope>NUCLEOTIDE SEQUENCE [LARGE SCALE GENOMIC DNA]</scope>
    <source>
        <strain evidence="6">DSM 21211 / LMG 22137 / NRRL B-23946 / LB-34</strain>
    </source>
</reference>
<keyword evidence="2" id="KW-0547">Nucleotide-binding</keyword>
<evidence type="ECO:0000256" key="3">
    <source>
        <dbReference type="ARBA" id="ARBA00022840"/>
    </source>
</evidence>
<evidence type="ECO:0000256" key="2">
    <source>
        <dbReference type="ARBA" id="ARBA00022741"/>
    </source>
</evidence>
<dbReference type="eggNOG" id="COG1116">
    <property type="taxonomic scope" value="Bacteria"/>
</dbReference>